<dbReference type="GO" id="GO:0005739">
    <property type="term" value="C:mitochondrion"/>
    <property type="evidence" value="ECO:0007669"/>
    <property type="project" value="TreeGrafter"/>
</dbReference>
<evidence type="ECO:0000256" key="1">
    <source>
        <dbReference type="ARBA" id="ARBA00007870"/>
    </source>
</evidence>
<gene>
    <name evidence="9" type="ORF">FOA43_004012</name>
</gene>
<comment type="similarity">
    <text evidence="1 6">Belongs to the ketopantoate reductase family.</text>
</comment>
<dbReference type="InterPro" id="IPR013328">
    <property type="entry name" value="6PGD_dom2"/>
</dbReference>
<feature type="domain" description="Ketopantoate reductase N-terminal" evidence="7">
    <location>
        <begin position="4"/>
        <end position="144"/>
    </location>
</feature>
<dbReference type="Pfam" id="PF08546">
    <property type="entry name" value="ApbA_C"/>
    <property type="match status" value="1"/>
</dbReference>
<organism evidence="9 10">
    <name type="scientific">Eeniella nana</name>
    <name type="common">Yeast</name>
    <name type="synonym">Brettanomyces nanus</name>
    <dbReference type="NCBI Taxonomy" id="13502"/>
    <lineage>
        <taxon>Eukaryota</taxon>
        <taxon>Fungi</taxon>
        <taxon>Dikarya</taxon>
        <taxon>Ascomycota</taxon>
        <taxon>Saccharomycotina</taxon>
        <taxon>Pichiomycetes</taxon>
        <taxon>Pichiales</taxon>
        <taxon>Pichiaceae</taxon>
        <taxon>Brettanomyces</taxon>
    </lineage>
</organism>
<dbReference type="PANTHER" id="PTHR43765">
    <property type="entry name" value="2-DEHYDROPANTOATE 2-REDUCTASE-RELATED"/>
    <property type="match status" value="1"/>
</dbReference>
<dbReference type="InterPro" id="IPR013752">
    <property type="entry name" value="KPA_reductase"/>
</dbReference>
<dbReference type="RefSeq" id="XP_038780185.1">
    <property type="nucleotide sequence ID" value="XM_038924257.1"/>
</dbReference>
<evidence type="ECO:0000256" key="3">
    <source>
        <dbReference type="ARBA" id="ARBA00022857"/>
    </source>
</evidence>
<dbReference type="InterPro" id="IPR013332">
    <property type="entry name" value="KPR_N"/>
</dbReference>
<sequence length="349" mass="39837">MQSVYILGAGGIGCLVAAPLVGSFKVNFIVRSSAKKEYLEKHDYRIQFKELFDGGRIKQYKINGAYYANEIPDKHICCLIVSVKTFNTVSALKSLMDRIDKTTEIVLVQNGMGVIDQLYEELWPDEKVRPIFYQAVISHGVYQDIREKNTYNYIHAGFSGMKLCRLTKDFASATESNNRQKATEMIRTLVNSQLNVEYCSYQNLLVYQVQKLIMNCCMNSITSILDCVNYELDNLDSPELFKEIVEESMKIFDAAFPILKNSELYESILTIDNIVNYTVDCGLKVNAKNSTSMRQDVLNLRDIEIDYINGYVVKLGKRVGIPAKVNHAIVLLVKIRLQINRARVNRKDE</sequence>
<evidence type="ECO:0000313" key="9">
    <source>
        <dbReference type="EMBL" id="QPG76620.1"/>
    </source>
</evidence>
<reference evidence="9" key="1">
    <citation type="submission" date="2020-10" db="EMBL/GenBank/DDBJ databases">
        <authorList>
            <person name="Roach M.J.R."/>
        </authorList>
    </citation>
    <scope>NUCLEOTIDE SEQUENCE</scope>
    <source>
        <strain evidence="9">CBS 1945</strain>
    </source>
</reference>
<dbReference type="AlphaFoldDB" id="A0A875RQD6"/>
<dbReference type="Gene3D" id="3.40.50.720">
    <property type="entry name" value="NAD(P)-binding Rossmann-like Domain"/>
    <property type="match status" value="1"/>
</dbReference>
<evidence type="ECO:0000256" key="2">
    <source>
        <dbReference type="ARBA" id="ARBA00013014"/>
    </source>
</evidence>
<dbReference type="GO" id="GO:0050661">
    <property type="term" value="F:NADP binding"/>
    <property type="evidence" value="ECO:0007669"/>
    <property type="project" value="TreeGrafter"/>
</dbReference>
<dbReference type="InterPro" id="IPR003710">
    <property type="entry name" value="ApbA"/>
</dbReference>
<protein>
    <recommendedName>
        <fullName evidence="2 6">2-dehydropantoate 2-reductase</fullName>
        <ecNumber evidence="2 6">1.1.1.169</ecNumber>
    </recommendedName>
    <alternativeName>
        <fullName evidence="5 6">Ketopantoate reductase</fullName>
    </alternativeName>
</protein>
<dbReference type="Gene3D" id="1.10.1040.10">
    <property type="entry name" value="N-(1-d-carboxylethyl)-l-norvaline Dehydrogenase, domain 2"/>
    <property type="match status" value="1"/>
</dbReference>
<dbReference type="Pfam" id="PF02558">
    <property type="entry name" value="ApbA"/>
    <property type="match status" value="1"/>
</dbReference>
<evidence type="ECO:0000256" key="6">
    <source>
        <dbReference type="RuleBase" id="RU362068"/>
    </source>
</evidence>
<dbReference type="SUPFAM" id="SSF48179">
    <property type="entry name" value="6-phosphogluconate dehydrogenase C-terminal domain-like"/>
    <property type="match status" value="1"/>
</dbReference>
<comment type="catalytic activity">
    <reaction evidence="6">
        <text>(R)-pantoate + NADP(+) = 2-dehydropantoate + NADPH + H(+)</text>
        <dbReference type="Rhea" id="RHEA:16233"/>
        <dbReference type="ChEBI" id="CHEBI:11561"/>
        <dbReference type="ChEBI" id="CHEBI:15378"/>
        <dbReference type="ChEBI" id="CHEBI:15980"/>
        <dbReference type="ChEBI" id="CHEBI:57783"/>
        <dbReference type="ChEBI" id="CHEBI:58349"/>
        <dbReference type="EC" id="1.1.1.169"/>
    </reaction>
</comment>
<dbReference type="OrthoDB" id="73846at2759"/>
<keyword evidence="3 6" id="KW-0521">NADP</keyword>
<feature type="domain" description="Ketopantoate reductase C-terminal" evidence="8">
    <location>
        <begin position="206"/>
        <end position="334"/>
    </location>
</feature>
<keyword evidence="4 6" id="KW-0560">Oxidoreductase</keyword>
<name>A0A875RQD6_EENNA</name>
<dbReference type="Proteomes" id="UP000662931">
    <property type="component" value="Chromosome 4"/>
</dbReference>
<dbReference type="KEGG" id="bnn:FOA43_004012"/>
<proteinExistence type="inferred from homology"/>
<dbReference type="NCBIfam" id="TIGR00745">
    <property type="entry name" value="apbA_panE"/>
    <property type="match status" value="1"/>
</dbReference>
<evidence type="ECO:0000259" key="7">
    <source>
        <dbReference type="Pfam" id="PF02558"/>
    </source>
</evidence>
<keyword evidence="10" id="KW-1185">Reference proteome</keyword>
<evidence type="ECO:0000256" key="5">
    <source>
        <dbReference type="ARBA" id="ARBA00032024"/>
    </source>
</evidence>
<dbReference type="PANTHER" id="PTHR43765:SF2">
    <property type="entry name" value="2-DEHYDROPANTOATE 2-REDUCTASE"/>
    <property type="match status" value="1"/>
</dbReference>
<comment type="function">
    <text evidence="6">Catalyzes the NADPH-dependent reduction of ketopantoate into pantoic acid.</text>
</comment>
<dbReference type="GO" id="GO:0008677">
    <property type="term" value="F:2-dehydropantoate 2-reductase activity"/>
    <property type="evidence" value="ECO:0007669"/>
    <property type="project" value="UniProtKB-EC"/>
</dbReference>
<dbReference type="InterPro" id="IPR036291">
    <property type="entry name" value="NAD(P)-bd_dom_sf"/>
</dbReference>
<evidence type="ECO:0000313" key="10">
    <source>
        <dbReference type="Proteomes" id="UP000662931"/>
    </source>
</evidence>
<dbReference type="SUPFAM" id="SSF51735">
    <property type="entry name" value="NAD(P)-binding Rossmann-fold domains"/>
    <property type="match status" value="1"/>
</dbReference>
<dbReference type="EC" id="1.1.1.169" evidence="2 6"/>
<evidence type="ECO:0000256" key="4">
    <source>
        <dbReference type="ARBA" id="ARBA00023002"/>
    </source>
</evidence>
<accession>A0A875RQD6</accession>
<dbReference type="EMBL" id="CP064815">
    <property type="protein sequence ID" value="QPG76620.1"/>
    <property type="molecule type" value="Genomic_DNA"/>
</dbReference>
<dbReference type="GO" id="GO:0015940">
    <property type="term" value="P:pantothenate biosynthetic process"/>
    <property type="evidence" value="ECO:0007669"/>
    <property type="project" value="InterPro"/>
</dbReference>
<dbReference type="GeneID" id="62197412"/>
<dbReference type="InterPro" id="IPR050838">
    <property type="entry name" value="Ketopantoate_reductase"/>
</dbReference>
<evidence type="ECO:0000259" key="8">
    <source>
        <dbReference type="Pfam" id="PF08546"/>
    </source>
</evidence>
<dbReference type="InterPro" id="IPR008927">
    <property type="entry name" value="6-PGluconate_DH-like_C_sf"/>
</dbReference>